<sequence>MTSSLRQQVFELIRKVPMISNSDLYKAFPKGNTNSLRTYANEIRKLDISNDIPKIERPGVTDRQNQSIKTGLQPLPGITKPSQKGLNSSLAPTSTGGGALSLTREVFRTFSEKKKLKVLKDMIYEDYIFDGKDKNLKIATDIGKDKEFLLQGEVKHGIYWTSDTPCYTRPGFLYPWQPKGIKIMRSGHCLRLGSRQKDGKTMEAALADFEDMLEVDGVTITLIAPTAPLARGILHQMFHERIA</sequence>
<feature type="compositionally biased region" description="Polar residues" evidence="1">
    <location>
        <begin position="80"/>
        <end position="94"/>
    </location>
</feature>
<dbReference type="EMBL" id="LAZR01069788">
    <property type="protein sequence ID" value="KKK47024.1"/>
    <property type="molecule type" value="Genomic_DNA"/>
</dbReference>
<feature type="non-terminal residue" evidence="2">
    <location>
        <position position="243"/>
    </location>
</feature>
<reference evidence="2" key="1">
    <citation type="journal article" date="2015" name="Nature">
        <title>Complex archaea that bridge the gap between prokaryotes and eukaryotes.</title>
        <authorList>
            <person name="Spang A."/>
            <person name="Saw J.H."/>
            <person name="Jorgensen S.L."/>
            <person name="Zaremba-Niedzwiedzka K."/>
            <person name="Martijn J."/>
            <person name="Lind A.E."/>
            <person name="van Eijk R."/>
            <person name="Schleper C."/>
            <person name="Guy L."/>
            <person name="Ettema T.J."/>
        </authorList>
    </citation>
    <scope>NUCLEOTIDE SEQUENCE</scope>
</reference>
<gene>
    <name evidence="2" type="ORF">LCGC14_3159360</name>
</gene>
<organism evidence="2">
    <name type="scientific">marine sediment metagenome</name>
    <dbReference type="NCBI Taxonomy" id="412755"/>
    <lineage>
        <taxon>unclassified sequences</taxon>
        <taxon>metagenomes</taxon>
        <taxon>ecological metagenomes</taxon>
    </lineage>
</organism>
<protein>
    <submittedName>
        <fullName evidence="2">Uncharacterized protein</fullName>
    </submittedName>
</protein>
<dbReference type="AlphaFoldDB" id="A0A0F8XYH4"/>
<accession>A0A0F8XYH4</accession>
<proteinExistence type="predicted"/>
<name>A0A0F8XYH4_9ZZZZ</name>
<comment type="caution">
    <text evidence="2">The sequence shown here is derived from an EMBL/GenBank/DDBJ whole genome shotgun (WGS) entry which is preliminary data.</text>
</comment>
<evidence type="ECO:0000313" key="2">
    <source>
        <dbReference type="EMBL" id="KKK47024.1"/>
    </source>
</evidence>
<feature type="region of interest" description="Disordered" evidence="1">
    <location>
        <begin position="54"/>
        <end position="96"/>
    </location>
</feature>
<evidence type="ECO:0000256" key="1">
    <source>
        <dbReference type="SAM" id="MobiDB-lite"/>
    </source>
</evidence>